<proteinExistence type="predicted"/>
<keyword evidence="2" id="KW-0067">ATP-binding</keyword>
<dbReference type="GO" id="GO:0006270">
    <property type="term" value="P:DNA replication initiation"/>
    <property type="evidence" value="ECO:0007669"/>
    <property type="project" value="TreeGrafter"/>
</dbReference>
<evidence type="ECO:0000256" key="2">
    <source>
        <dbReference type="ARBA" id="ARBA00022840"/>
    </source>
</evidence>
<evidence type="ECO:0000313" key="4">
    <source>
        <dbReference type="EMBL" id="RMI02075.1"/>
    </source>
</evidence>
<gene>
    <name evidence="4" type="ORF">EBM89_20245</name>
</gene>
<evidence type="ECO:0000256" key="3">
    <source>
        <dbReference type="ARBA" id="ARBA00023125"/>
    </source>
</evidence>
<protein>
    <submittedName>
        <fullName evidence="4">Primosomal protein N</fullName>
    </submittedName>
</protein>
<dbReference type="GO" id="GO:0043138">
    <property type="term" value="F:3'-5' DNA helicase activity"/>
    <property type="evidence" value="ECO:0007669"/>
    <property type="project" value="TreeGrafter"/>
</dbReference>
<dbReference type="GO" id="GO:0006310">
    <property type="term" value="P:DNA recombination"/>
    <property type="evidence" value="ECO:0007669"/>
    <property type="project" value="TreeGrafter"/>
</dbReference>
<evidence type="ECO:0000313" key="5">
    <source>
        <dbReference type="Proteomes" id="UP000269289"/>
    </source>
</evidence>
<name>A0A3M2ITW1_9CELL</name>
<dbReference type="PANTHER" id="PTHR30580:SF0">
    <property type="entry name" value="PRIMOSOMAL PROTEIN N"/>
    <property type="match status" value="1"/>
</dbReference>
<dbReference type="EMBL" id="RFFI01000219">
    <property type="protein sequence ID" value="RMI02075.1"/>
    <property type="molecule type" value="Genomic_DNA"/>
</dbReference>
<reference evidence="4 5" key="1">
    <citation type="submission" date="2018-10" db="EMBL/GenBank/DDBJ databases">
        <title>Isolation, diversity and antifungal activity of actinobacteria from wheat.</title>
        <authorList>
            <person name="Han C."/>
        </authorList>
    </citation>
    <scope>NUCLEOTIDE SEQUENCE [LARGE SCALE GENOMIC DNA]</scope>
    <source>
        <strain evidence="4 5">NEAU-YY56</strain>
    </source>
</reference>
<keyword evidence="3" id="KW-0238">DNA-binding</keyword>
<feature type="non-terminal residue" evidence="4">
    <location>
        <position position="1"/>
    </location>
</feature>
<accession>A0A3M2ITW1</accession>
<dbReference type="Proteomes" id="UP000269289">
    <property type="component" value="Unassembled WGS sequence"/>
</dbReference>
<evidence type="ECO:0000256" key="1">
    <source>
        <dbReference type="ARBA" id="ARBA00022741"/>
    </source>
</evidence>
<dbReference type="PANTHER" id="PTHR30580">
    <property type="entry name" value="PRIMOSOMAL PROTEIN N"/>
    <property type="match status" value="1"/>
</dbReference>
<organism evidence="4 5">
    <name type="scientific">Cellulomonas triticagri</name>
    <dbReference type="NCBI Taxonomy" id="2483352"/>
    <lineage>
        <taxon>Bacteria</taxon>
        <taxon>Bacillati</taxon>
        <taxon>Actinomycetota</taxon>
        <taxon>Actinomycetes</taxon>
        <taxon>Micrococcales</taxon>
        <taxon>Cellulomonadaceae</taxon>
        <taxon>Cellulomonas</taxon>
    </lineage>
</organism>
<dbReference type="GO" id="GO:0003677">
    <property type="term" value="F:DNA binding"/>
    <property type="evidence" value="ECO:0007669"/>
    <property type="project" value="UniProtKB-KW"/>
</dbReference>
<dbReference type="GO" id="GO:0006302">
    <property type="term" value="P:double-strand break repair"/>
    <property type="evidence" value="ECO:0007669"/>
    <property type="project" value="TreeGrafter"/>
</dbReference>
<keyword evidence="1" id="KW-0547">Nucleotide-binding</keyword>
<dbReference type="GO" id="GO:0005524">
    <property type="term" value="F:ATP binding"/>
    <property type="evidence" value="ECO:0007669"/>
    <property type="project" value="UniProtKB-KW"/>
</dbReference>
<sequence length="151" mass="15533">LAAAALVRPARDGGVVLLVGDAAERPTQALVRWDPAGMAARELAERAELHLPPAARVAELTGTREVVAAVLARVDLPAGGDILGPVPLPEPLSPGAVAVQETLDPPVRALVRVPVAHGAALARSLAAALAVRSARREGGSLRVRLDPEEML</sequence>
<keyword evidence="5" id="KW-1185">Reference proteome</keyword>
<dbReference type="AlphaFoldDB" id="A0A3M2ITW1"/>
<comment type="caution">
    <text evidence="4">The sequence shown here is derived from an EMBL/GenBank/DDBJ whole genome shotgun (WGS) entry which is preliminary data.</text>
</comment>